<dbReference type="AlphaFoldDB" id="F0YDK9"/>
<proteinExistence type="predicted"/>
<name>F0YDK9_AURAN</name>
<dbReference type="EMBL" id="GL833133">
    <property type="protein sequence ID" value="EGB06779.1"/>
    <property type="molecule type" value="Genomic_DNA"/>
</dbReference>
<feature type="region of interest" description="Disordered" evidence="1">
    <location>
        <begin position="73"/>
        <end position="149"/>
    </location>
</feature>
<feature type="compositionally biased region" description="Low complexity" evidence="1">
    <location>
        <begin position="218"/>
        <end position="245"/>
    </location>
</feature>
<dbReference type="RefSeq" id="XP_009038527.1">
    <property type="nucleotide sequence ID" value="XM_009040279.1"/>
</dbReference>
<protein>
    <submittedName>
        <fullName evidence="2">Expressed protein</fullName>
    </submittedName>
</protein>
<dbReference type="OrthoDB" id="10591748at2759"/>
<feature type="compositionally biased region" description="Basic and acidic residues" evidence="1">
    <location>
        <begin position="112"/>
        <end position="132"/>
    </location>
</feature>
<feature type="compositionally biased region" description="Acidic residues" evidence="1">
    <location>
        <begin position="287"/>
        <end position="296"/>
    </location>
</feature>
<dbReference type="GeneID" id="20225329"/>
<keyword evidence="3" id="KW-1185">Reference proteome</keyword>
<accession>F0YDK9</accession>
<sequence>MASNMAMNQRVQKILLELMRERHSLYAGFTDVELKSILKSHAGDVSACHATIQGLQDADGGTGDVAALYRARHGLEPGDGGGDGDGRGEAADAAGFPGPGAYAAGEAGAFDRGAKRYRTDGAEEERGGGEPSKKKRHRPSRDRARERIERRVPLTREGVDSLDWNEACEYAKSMGVSKKSHTTRDAYRDACRSWFDGRERAVFVPARAPNAPRQRWQRAGADGPPGAPDGRAPRPAGRRGASPAALSPRDQFARAKRTAPHEGYSSDEADDHPRPPRVVAADTIEPSSDEDDDEADVTPPPTDAHTDEQRDIARLMVAGVAGGRP</sequence>
<reference evidence="2 3" key="1">
    <citation type="journal article" date="2011" name="Proc. Natl. Acad. Sci. U.S.A.">
        <title>Niche of harmful alga Aureococcus anophagefferens revealed through ecogenomics.</title>
        <authorList>
            <person name="Gobler C.J."/>
            <person name="Berry D.L."/>
            <person name="Dyhrman S.T."/>
            <person name="Wilhelm S.W."/>
            <person name="Salamov A."/>
            <person name="Lobanov A.V."/>
            <person name="Zhang Y."/>
            <person name="Collier J.L."/>
            <person name="Wurch L.L."/>
            <person name="Kustka A.B."/>
            <person name="Dill B.D."/>
            <person name="Shah M."/>
            <person name="VerBerkmoes N.C."/>
            <person name="Kuo A."/>
            <person name="Terry A."/>
            <person name="Pangilinan J."/>
            <person name="Lindquist E.A."/>
            <person name="Lucas S."/>
            <person name="Paulsen I.T."/>
            <person name="Hattenrath-Lehmann T.K."/>
            <person name="Talmage S.C."/>
            <person name="Walker E.A."/>
            <person name="Koch F."/>
            <person name="Burson A.M."/>
            <person name="Marcoval M.A."/>
            <person name="Tang Y.Z."/>
            <person name="Lecleir G.R."/>
            <person name="Coyne K.J."/>
            <person name="Berg G.M."/>
            <person name="Bertrand E.M."/>
            <person name="Saito M.A."/>
            <person name="Gladyshev V.N."/>
            <person name="Grigoriev I.V."/>
        </authorList>
    </citation>
    <scope>NUCLEOTIDE SEQUENCE [LARGE SCALE GENOMIC DNA]</scope>
    <source>
        <strain evidence="3">CCMP 1984</strain>
    </source>
</reference>
<feature type="region of interest" description="Disordered" evidence="1">
    <location>
        <begin position="204"/>
        <end position="310"/>
    </location>
</feature>
<evidence type="ECO:0000313" key="3">
    <source>
        <dbReference type="Proteomes" id="UP000002729"/>
    </source>
</evidence>
<dbReference type="InParanoid" id="F0YDK9"/>
<evidence type="ECO:0000256" key="1">
    <source>
        <dbReference type="SAM" id="MobiDB-lite"/>
    </source>
</evidence>
<organism evidence="3">
    <name type="scientific">Aureococcus anophagefferens</name>
    <name type="common">Harmful bloom alga</name>
    <dbReference type="NCBI Taxonomy" id="44056"/>
    <lineage>
        <taxon>Eukaryota</taxon>
        <taxon>Sar</taxon>
        <taxon>Stramenopiles</taxon>
        <taxon>Ochrophyta</taxon>
        <taxon>Pelagophyceae</taxon>
        <taxon>Pelagomonadales</taxon>
        <taxon>Pelagomonadaceae</taxon>
        <taxon>Aureococcus</taxon>
    </lineage>
</organism>
<dbReference type="Proteomes" id="UP000002729">
    <property type="component" value="Unassembled WGS sequence"/>
</dbReference>
<evidence type="ECO:0000313" key="2">
    <source>
        <dbReference type="EMBL" id="EGB06779.1"/>
    </source>
</evidence>
<feature type="compositionally biased region" description="Low complexity" evidence="1">
    <location>
        <begin position="91"/>
        <end position="111"/>
    </location>
</feature>
<dbReference type="KEGG" id="aaf:AURANDRAFT_65432"/>
<gene>
    <name evidence="2" type="ORF">AURANDRAFT_65432</name>
</gene>